<protein>
    <submittedName>
        <fullName evidence="2">Uncharacterized protein</fullName>
    </submittedName>
</protein>
<reference evidence="3" key="2">
    <citation type="journal article" date="2008" name="Nucleic Acids Res.">
        <title>The rice annotation project database (RAP-DB): 2008 update.</title>
        <authorList>
            <consortium name="The rice annotation project (RAP)"/>
        </authorList>
    </citation>
    <scope>GENOME REANNOTATION</scope>
    <source>
        <strain evidence="3">cv. Nipponbare</strain>
    </source>
</reference>
<evidence type="ECO:0000313" key="3">
    <source>
        <dbReference type="Proteomes" id="UP000000763"/>
    </source>
</evidence>
<organism evidence="2 3">
    <name type="scientific">Oryza sativa subsp. japonica</name>
    <name type="common">Rice</name>
    <dbReference type="NCBI Taxonomy" id="39947"/>
    <lineage>
        <taxon>Eukaryota</taxon>
        <taxon>Viridiplantae</taxon>
        <taxon>Streptophyta</taxon>
        <taxon>Embryophyta</taxon>
        <taxon>Tracheophyta</taxon>
        <taxon>Spermatophyta</taxon>
        <taxon>Magnoliopsida</taxon>
        <taxon>Liliopsida</taxon>
        <taxon>Poales</taxon>
        <taxon>Poaceae</taxon>
        <taxon>BOP clade</taxon>
        <taxon>Oryzoideae</taxon>
        <taxon>Oryzeae</taxon>
        <taxon>Oryzinae</taxon>
        <taxon>Oryza</taxon>
        <taxon>Oryza sativa</taxon>
    </lineage>
</organism>
<sequence>MCCAGATAKPTHEERVLQLLPHPNRLPFVAHAQGTDGHEAGGGGGGGGPKNSGTKWRSRRESIKFGSARIKHQAAARAAAEALGRRRSPRASLRGGRESEGEMGSGRTHLVGTWRKGRSRRGAVAGGIPAAATAAVAADEGIGGGLVVFEVGLEK</sequence>
<gene>
    <name evidence="2" type="primary">P0640E12.106</name>
</gene>
<evidence type="ECO:0000256" key="1">
    <source>
        <dbReference type="SAM" id="MobiDB-lite"/>
    </source>
</evidence>
<dbReference type="EMBL" id="AP005261">
    <property type="protein sequence ID" value="BAC84235.1"/>
    <property type="molecule type" value="Genomic_DNA"/>
</dbReference>
<reference evidence="3" key="1">
    <citation type="journal article" date="2005" name="Nature">
        <title>The map-based sequence of the rice genome.</title>
        <authorList>
            <consortium name="International rice genome sequencing project (IRGSP)"/>
            <person name="Matsumoto T."/>
            <person name="Wu J."/>
            <person name="Kanamori H."/>
            <person name="Katayose Y."/>
            <person name="Fujisawa M."/>
            <person name="Namiki N."/>
            <person name="Mizuno H."/>
            <person name="Yamamoto K."/>
            <person name="Antonio B.A."/>
            <person name="Baba T."/>
            <person name="Sakata K."/>
            <person name="Nagamura Y."/>
            <person name="Aoki H."/>
            <person name="Arikawa K."/>
            <person name="Arita K."/>
            <person name="Bito T."/>
            <person name="Chiden Y."/>
            <person name="Fujitsuka N."/>
            <person name="Fukunaka R."/>
            <person name="Hamada M."/>
            <person name="Harada C."/>
            <person name="Hayashi A."/>
            <person name="Hijishita S."/>
            <person name="Honda M."/>
            <person name="Hosokawa S."/>
            <person name="Ichikawa Y."/>
            <person name="Idonuma A."/>
            <person name="Iijima M."/>
            <person name="Ikeda M."/>
            <person name="Ikeno M."/>
            <person name="Ito K."/>
            <person name="Ito S."/>
            <person name="Ito T."/>
            <person name="Ito Y."/>
            <person name="Ito Y."/>
            <person name="Iwabuchi A."/>
            <person name="Kamiya K."/>
            <person name="Karasawa W."/>
            <person name="Kurita K."/>
            <person name="Katagiri S."/>
            <person name="Kikuta A."/>
            <person name="Kobayashi H."/>
            <person name="Kobayashi N."/>
            <person name="Machita K."/>
            <person name="Maehara T."/>
            <person name="Masukawa M."/>
            <person name="Mizubayashi T."/>
            <person name="Mukai Y."/>
            <person name="Nagasaki H."/>
            <person name="Nagata Y."/>
            <person name="Naito S."/>
            <person name="Nakashima M."/>
            <person name="Nakama Y."/>
            <person name="Nakamichi Y."/>
            <person name="Nakamura M."/>
            <person name="Meguro A."/>
            <person name="Negishi M."/>
            <person name="Ohta I."/>
            <person name="Ohta T."/>
            <person name="Okamoto M."/>
            <person name="Ono N."/>
            <person name="Saji S."/>
            <person name="Sakaguchi M."/>
            <person name="Sakai K."/>
            <person name="Shibata M."/>
            <person name="Shimokawa T."/>
            <person name="Song J."/>
            <person name="Takazaki Y."/>
            <person name="Terasawa K."/>
            <person name="Tsugane M."/>
            <person name="Tsuji K."/>
            <person name="Ueda S."/>
            <person name="Waki K."/>
            <person name="Yamagata H."/>
            <person name="Yamamoto M."/>
            <person name="Yamamoto S."/>
            <person name="Yamane H."/>
            <person name="Yoshiki S."/>
            <person name="Yoshihara R."/>
            <person name="Yukawa K."/>
            <person name="Zhong H."/>
            <person name="Yano M."/>
            <person name="Yuan Q."/>
            <person name="Ouyang S."/>
            <person name="Liu J."/>
            <person name="Jones K.M."/>
            <person name="Gansberger K."/>
            <person name="Moffat K."/>
            <person name="Hill J."/>
            <person name="Bera J."/>
            <person name="Fadrosh D."/>
            <person name="Jin S."/>
            <person name="Johri S."/>
            <person name="Kim M."/>
            <person name="Overton L."/>
            <person name="Reardon M."/>
            <person name="Tsitrin T."/>
            <person name="Vuong H."/>
            <person name="Weaver B."/>
            <person name="Ciecko A."/>
            <person name="Tallon L."/>
            <person name="Jackson J."/>
            <person name="Pai G."/>
            <person name="Aken S.V."/>
            <person name="Utterback T."/>
            <person name="Reidmuller S."/>
            <person name="Feldblyum T."/>
            <person name="Hsiao J."/>
            <person name="Zismann V."/>
            <person name="Iobst S."/>
            <person name="de Vazeille A.R."/>
            <person name="Buell C.R."/>
            <person name="Ying K."/>
            <person name="Li Y."/>
            <person name="Lu T."/>
            <person name="Huang Y."/>
            <person name="Zhao Q."/>
            <person name="Feng Q."/>
            <person name="Zhang L."/>
            <person name="Zhu J."/>
            <person name="Weng Q."/>
            <person name="Mu J."/>
            <person name="Lu Y."/>
            <person name="Fan D."/>
            <person name="Liu Y."/>
            <person name="Guan J."/>
            <person name="Zhang Y."/>
            <person name="Yu S."/>
            <person name="Liu X."/>
            <person name="Zhang Y."/>
            <person name="Hong G."/>
            <person name="Han B."/>
            <person name="Choisne N."/>
            <person name="Demange N."/>
            <person name="Orjeda G."/>
            <person name="Samain S."/>
            <person name="Cattolico L."/>
            <person name="Pelletier E."/>
            <person name="Couloux A."/>
            <person name="Segurens B."/>
            <person name="Wincker P."/>
            <person name="D'Hont A."/>
            <person name="Scarpelli C."/>
            <person name="Weissenbach J."/>
            <person name="Salanoubat M."/>
            <person name="Quetier F."/>
            <person name="Yu Y."/>
            <person name="Kim H.R."/>
            <person name="Rambo T."/>
            <person name="Currie J."/>
            <person name="Collura K."/>
            <person name="Luo M."/>
            <person name="Yang T."/>
            <person name="Ammiraju J.S.S."/>
            <person name="Engler F."/>
            <person name="Soderlund C."/>
            <person name="Wing R.A."/>
            <person name="Palmer L.E."/>
            <person name="de la Bastide M."/>
            <person name="Spiegel L."/>
            <person name="Nascimento L."/>
            <person name="Zutavern T."/>
            <person name="O'Shaughnessy A."/>
            <person name="Dike S."/>
            <person name="Dedhia N."/>
            <person name="Preston R."/>
            <person name="Balija V."/>
            <person name="McCombie W.R."/>
            <person name="Chow T."/>
            <person name="Chen H."/>
            <person name="Chung M."/>
            <person name="Chen C."/>
            <person name="Shaw J."/>
            <person name="Wu H."/>
            <person name="Hsiao K."/>
            <person name="Chao Y."/>
            <person name="Chu M."/>
            <person name="Cheng C."/>
            <person name="Hour A."/>
            <person name="Lee P."/>
            <person name="Lin S."/>
            <person name="Lin Y."/>
            <person name="Liou J."/>
            <person name="Liu S."/>
            <person name="Hsing Y."/>
            <person name="Raghuvanshi S."/>
            <person name="Mohanty A."/>
            <person name="Bharti A.K."/>
            <person name="Gaur A."/>
            <person name="Gupta V."/>
            <person name="Kumar D."/>
            <person name="Ravi V."/>
            <person name="Vij S."/>
            <person name="Kapur A."/>
            <person name="Khurana P."/>
            <person name="Khurana P."/>
            <person name="Khurana J.P."/>
            <person name="Tyagi A.K."/>
            <person name="Gaikwad K."/>
            <person name="Singh A."/>
            <person name="Dalal V."/>
            <person name="Srivastava S."/>
            <person name="Dixit A."/>
            <person name="Pal A.K."/>
            <person name="Ghazi I.A."/>
            <person name="Yadav M."/>
            <person name="Pandit A."/>
            <person name="Bhargava A."/>
            <person name="Sureshbabu K."/>
            <person name="Batra K."/>
            <person name="Sharma T.R."/>
            <person name="Mohapatra T."/>
            <person name="Singh N.K."/>
            <person name="Messing J."/>
            <person name="Nelson A.B."/>
            <person name="Fuks G."/>
            <person name="Kavchok S."/>
            <person name="Keizer G."/>
            <person name="Linton E."/>
            <person name="Llaca V."/>
            <person name="Song R."/>
            <person name="Tanyolac B."/>
            <person name="Young S."/>
            <person name="Ho-Il K."/>
            <person name="Hahn J.H."/>
            <person name="Sangsakoo G."/>
            <person name="Vanavichit A."/>
            <person name="de Mattos Luiz.A.T."/>
            <person name="Zimmer P.D."/>
            <person name="Malone G."/>
            <person name="Dellagostin O."/>
            <person name="de Oliveira A.C."/>
            <person name="Bevan M."/>
            <person name="Bancroft I."/>
            <person name="Minx P."/>
            <person name="Cordum H."/>
            <person name="Wilson R."/>
            <person name="Cheng Z."/>
            <person name="Jin W."/>
            <person name="Jiang J."/>
            <person name="Leong S.A."/>
            <person name="Iwama H."/>
            <person name="Gojobori T."/>
            <person name="Itoh T."/>
            <person name="Niimura Y."/>
            <person name="Fujii Y."/>
            <person name="Habara T."/>
            <person name="Sakai H."/>
            <person name="Sato Y."/>
            <person name="Wilson G."/>
            <person name="Kumar K."/>
            <person name="McCouch S."/>
            <person name="Juretic N."/>
            <person name="Hoen D."/>
            <person name="Wright S."/>
            <person name="Bruskiewich R."/>
            <person name="Bureau T."/>
            <person name="Miyao A."/>
            <person name="Hirochika H."/>
            <person name="Nishikawa T."/>
            <person name="Kadowaki K."/>
            <person name="Sugiura M."/>
            <person name="Burr B."/>
            <person name="Sasaki T."/>
        </authorList>
    </citation>
    <scope>NUCLEOTIDE SEQUENCE [LARGE SCALE GENOMIC DNA]</scope>
    <source>
        <strain evidence="3">cv. Nipponbare</strain>
    </source>
</reference>
<feature type="compositionally biased region" description="Gly residues" evidence="1">
    <location>
        <begin position="40"/>
        <end position="50"/>
    </location>
</feature>
<dbReference type="AlphaFoldDB" id="Q7EYT2"/>
<dbReference type="Proteomes" id="UP000000763">
    <property type="component" value="Chromosome 7"/>
</dbReference>
<feature type="region of interest" description="Disordered" evidence="1">
    <location>
        <begin position="32"/>
        <end position="109"/>
    </location>
</feature>
<evidence type="ECO:0000313" key="2">
    <source>
        <dbReference type="EMBL" id="BAC84235.1"/>
    </source>
</evidence>
<accession>Q7EYT2</accession>
<proteinExistence type="predicted"/>
<name>Q7EYT2_ORYSJ</name>